<dbReference type="Proteomes" id="UP000663444">
    <property type="component" value="Chromosome"/>
</dbReference>
<dbReference type="Pfam" id="PF00132">
    <property type="entry name" value="Hexapep"/>
    <property type="match status" value="2"/>
</dbReference>
<dbReference type="InterPro" id="IPR020019">
    <property type="entry name" value="AcTrfase_PglD-like"/>
</dbReference>
<dbReference type="KEGG" id="ares:IWH25_09280"/>
<evidence type="ECO:0000256" key="2">
    <source>
        <dbReference type="PIRSR" id="PIRSR620019-2"/>
    </source>
</evidence>
<sequence length="226" mass="24624">MSARKLIIYGNGQMARMFLDFARQQFDVVGFTVDRAVLAAAEINGLPVVPFEEVETVFPPAEHLMITAVGYLDMNELRARKFEEGRTKGYRFTNYVHASVVRHPSVAMGVNNVILDHLAIHPGTRLGNSNFISSNASIGHGCAIGDNCWINSGVSIGGETRIGNGCFFGMNATIGDNIDIGARCYVGANTLVSRNTTAEEVYISANGERFPLPSADFLKFISRKQT</sequence>
<accession>A0A974Y5M1</accession>
<name>A0A974Y5M1_9RHOO</name>
<dbReference type="CDD" id="cd03360">
    <property type="entry name" value="LbH_AT_putative"/>
    <property type="match status" value="1"/>
</dbReference>
<dbReference type="InterPro" id="IPR050179">
    <property type="entry name" value="Trans_hexapeptide_repeat"/>
</dbReference>
<evidence type="ECO:0000313" key="4">
    <source>
        <dbReference type="Proteomes" id="UP000663444"/>
    </source>
</evidence>
<evidence type="ECO:0000313" key="3">
    <source>
        <dbReference type="EMBL" id="QRJ65494.1"/>
    </source>
</evidence>
<evidence type="ECO:0000256" key="1">
    <source>
        <dbReference type="ARBA" id="ARBA00007274"/>
    </source>
</evidence>
<dbReference type="Gene3D" id="2.160.10.10">
    <property type="entry name" value="Hexapeptide repeat proteins"/>
    <property type="match status" value="1"/>
</dbReference>
<dbReference type="EMBL" id="CP064781">
    <property type="protein sequence ID" value="QRJ65494.1"/>
    <property type="molecule type" value="Genomic_DNA"/>
</dbReference>
<protein>
    <recommendedName>
        <fullName evidence="5">Acetyltransferase</fullName>
    </recommendedName>
</protein>
<dbReference type="PANTHER" id="PTHR43300">
    <property type="entry name" value="ACETYLTRANSFERASE"/>
    <property type="match status" value="1"/>
</dbReference>
<gene>
    <name evidence="3" type="ORF">IWH25_09280</name>
</gene>
<feature type="binding site" evidence="2">
    <location>
        <position position="70"/>
    </location>
    <ligand>
        <name>substrate</name>
    </ligand>
</feature>
<evidence type="ECO:0008006" key="5">
    <source>
        <dbReference type="Google" id="ProtNLM"/>
    </source>
</evidence>
<dbReference type="RefSeq" id="WP_203389025.1">
    <property type="nucleotide sequence ID" value="NZ_CP064781.1"/>
</dbReference>
<dbReference type="InterPro" id="IPR011004">
    <property type="entry name" value="Trimer_LpxA-like_sf"/>
</dbReference>
<comment type="similarity">
    <text evidence="1">Belongs to the transferase hexapeptide repeat family.</text>
</comment>
<proteinExistence type="inferred from homology"/>
<dbReference type="InterPro" id="IPR001451">
    <property type="entry name" value="Hexapep"/>
</dbReference>
<organism evidence="3 4">
    <name type="scientific">Azospira restricta</name>
    <dbReference type="NCBI Taxonomy" id="404405"/>
    <lineage>
        <taxon>Bacteria</taxon>
        <taxon>Pseudomonadati</taxon>
        <taxon>Pseudomonadota</taxon>
        <taxon>Betaproteobacteria</taxon>
        <taxon>Rhodocyclales</taxon>
        <taxon>Rhodocyclaceae</taxon>
        <taxon>Azospira</taxon>
    </lineage>
</organism>
<reference evidence="3" key="1">
    <citation type="submission" date="2020-11" db="EMBL/GenBank/DDBJ databases">
        <title>Azospira restricta DSM 18626 genome sequence.</title>
        <authorList>
            <person name="Moe W.M."/>
        </authorList>
    </citation>
    <scope>NUCLEOTIDE SEQUENCE</scope>
    <source>
        <strain evidence="3">DSM 18626</strain>
    </source>
</reference>
<dbReference type="AlphaFoldDB" id="A0A974Y5M1"/>
<dbReference type="SUPFAM" id="SSF51161">
    <property type="entry name" value="Trimeric LpxA-like enzymes"/>
    <property type="match status" value="1"/>
</dbReference>
<dbReference type="PANTHER" id="PTHR43300:SF7">
    <property type="entry name" value="UDP-N-ACETYLBACILLOSAMINE N-ACETYLTRANSFERASE"/>
    <property type="match status" value="1"/>
</dbReference>
<keyword evidence="4" id="KW-1185">Reference proteome</keyword>